<sequence>MQSTHLYDHDNFELYNDDKVENITDDLAYETPVGWSSICLDQTIHYYIDCNINMAQNKLSDS</sequence>
<keyword evidence="1" id="KW-0934">Plastid</keyword>
<reference evidence="1" key="1">
    <citation type="journal article" date="2016" name="BMC Biol.">
        <title>Parallel evolution of highly conserved plastid genome architecture in red seaweeds and seed plants.</title>
        <authorList>
            <person name="Lee J."/>
            <person name="Cho C.H."/>
            <person name="Park S.I."/>
            <person name="Choi J.W."/>
            <person name="Song H.S."/>
            <person name="West J.A."/>
            <person name="Bhattacharya D."/>
            <person name="Yoon H.S."/>
        </authorList>
    </citation>
    <scope>NUCLEOTIDE SEQUENCE</scope>
</reference>
<evidence type="ECO:0000313" key="1">
    <source>
        <dbReference type="EMBL" id="AOM66336.1"/>
    </source>
</evidence>
<accession>A0A1C9CD75</accession>
<organism evidence="1">
    <name type="scientific">Ceramothamnion japonicum</name>
    <name type="common">Red alga</name>
    <name type="synonym">Ceramium japonicum</name>
    <dbReference type="NCBI Taxonomy" id="218448"/>
    <lineage>
        <taxon>Eukaryota</taxon>
        <taxon>Rhodophyta</taxon>
        <taxon>Florideophyceae</taxon>
        <taxon>Rhodymeniophycidae</taxon>
        <taxon>Ceramiales</taxon>
        <taxon>Ceramiaceae</taxon>
        <taxon>Ceramothamnion</taxon>
    </lineage>
</organism>
<geneLocation type="plastid" evidence="1"/>
<gene>
    <name evidence="1" type="primary">orf65</name>
    <name evidence="1" type="ORF">Ceram_060</name>
</gene>
<proteinExistence type="predicted"/>
<protein>
    <submittedName>
        <fullName evidence="1">Uncharacterized protein</fullName>
    </submittedName>
</protein>
<dbReference type="EMBL" id="KX284719">
    <property type="protein sequence ID" value="AOM66336.1"/>
    <property type="molecule type" value="Genomic_DNA"/>
</dbReference>
<dbReference type="GeneID" id="29073587"/>
<dbReference type="AlphaFoldDB" id="A0A1C9CD75"/>
<name>A0A1C9CD75_CERJP</name>
<dbReference type="RefSeq" id="YP_009296993.1">
    <property type="nucleotide sequence ID" value="NC_031174.1"/>
</dbReference>